<keyword evidence="11 13" id="KW-1133">Transmembrane helix</keyword>
<evidence type="ECO:0000256" key="3">
    <source>
        <dbReference type="ARBA" id="ARBA00022448"/>
    </source>
</evidence>
<dbReference type="InterPro" id="IPR004715">
    <property type="entry name" value="PTS_IIA_fruc"/>
</dbReference>
<dbReference type="AlphaFoldDB" id="A0A2K8P3Q4"/>
<dbReference type="Gene3D" id="3.40.930.10">
    <property type="entry name" value="Mannitol-specific EII, Chain A"/>
    <property type="match status" value="1"/>
</dbReference>
<dbReference type="InterPro" id="IPR002178">
    <property type="entry name" value="PTS_EIIA_type-2_dom"/>
</dbReference>
<dbReference type="NCBIfam" id="TIGR00848">
    <property type="entry name" value="fruA"/>
    <property type="match status" value="1"/>
</dbReference>
<protein>
    <submittedName>
        <fullName evidence="17">PTS system, fructose-specific IIABC component</fullName>
    </submittedName>
</protein>
<dbReference type="Proteomes" id="UP000232223">
    <property type="component" value="Chromosome"/>
</dbReference>
<dbReference type="SUPFAM" id="SSF52794">
    <property type="entry name" value="PTS system IIB component-like"/>
    <property type="match status" value="1"/>
</dbReference>
<evidence type="ECO:0000256" key="8">
    <source>
        <dbReference type="ARBA" id="ARBA00022683"/>
    </source>
</evidence>
<evidence type="ECO:0000256" key="9">
    <source>
        <dbReference type="ARBA" id="ARBA00022692"/>
    </source>
</evidence>
<dbReference type="GO" id="GO:0005351">
    <property type="term" value="F:carbohydrate:proton symporter activity"/>
    <property type="evidence" value="ECO:0007669"/>
    <property type="project" value="InterPro"/>
</dbReference>
<evidence type="ECO:0000259" key="14">
    <source>
        <dbReference type="PROSITE" id="PS51094"/>
    </source>
</evidence>
<feature type="transmembrane region" description="Helical" evidence="13">
    <location>
        <begin position="489"/>
        <end position="511"/>
    </location>
</feature>
<dbReference type="InterPro" id="IPR036095">
    <property type="entry name" value="PTS_EIIB-like_sf"/>
</dbReference>
<feature type="transmembrane region" description="Helical" evidence="13">
    <location>
        <begin position="531"/>
        <end position="551"/>
    </location>
</feature>
<dbReference type="InterPro" id="IPR050864">
    <property type="entry name" value="Bacterial_PTS_Sugar_Transport"/>
</dbReference>
<dbReference type="InterPro" id="IPR003353">
    <property type="entry name" value="PTS_IIB_fruc"/>
</dbReference>
<keyword evidence="8" id="KW-0598">Phosphotransferase system</keyword>
<dbReference type="InterPro" id="IPR003352">
    <property type="entry name" value="PTS_EIIC"/>
</dbReference>
<evidence type="ECO:0000259" key="15">
    <source>
        <dbReference type="PROSITE" id="PS51099"/>
    </source>
</evidence>
<dbReference type="GO" id="GO:0022877">
    <property type="term" value="F:protein-N(PI)-phosphohistidine-fructose phosphotransferase system transporter activity"/>
    <property type="evidence" value="ECO:0007669"/>
    <property type="project" value="InterPro"/>
</dbReference>
<dbReference type="PROSITE" id="PS51104">
    <property type="entry name" value="PTS_EIIC_TYPE_2"/>
    <property type="match status" value="1"/>
</dbReference>
<keyword evidence="18" id="KW-1185">Reference proteome</keyword>
<keyword evidence="9 13" id="KW-0812">Transmembrane</keyword>
<dbReference type="GO" id="GO:0009401">
    <property type="term" value="P:phosphoenolpyruvate-dependent sugar phosphotransferase system"/>
    <property type="evidence" value="ECO:0007669"/>
    <property type="project" value="UniProtKB-KW"/>
</dbReference>
<evidence type="ECO:0000256" key="1">
    <source>
        <dbReference type="ARBA" id="ARBA00004429"/>
    </source>
</evidence>
<evidence type="ECO:0000259" key="16">
    <source>
        <dbReference type="PROSITE" id="PS51104"/>
    </source>
</evidence>
<reference evidence="17 18" key="1">
    <citation type="submission" date="2017-11" db="EMBL/GenBank/DDBJ databases">
        <title>Genome sequence of Mesoplasma tabanidae BARC 857 (ATCC 49584).</title>
        <authorList>
            <person name="Lo W.-S."/>
            <person name="Kuo C.-H."/>
        </authorList>
    </citation>
    <scope>NUCLEOTIDE SEQUENCE [LARGE SCALE GENOMIC DNA]</scope>
    <source>
        <strain evidence="17 18">BARC 857</strain>
    </source>
</reference>
<dbReference type="CDD" id="cd05569">
    <property type="entry name" value="PTS_IIB_fructose"/>
    <property type="match status" value="1"/>
</dbReference>
<keyword evidence="6" id="KW-0762">Sugar transport</keyword>
<feature type="transmembrane region" description="Helical" evidence="13">
    <location>
        <begin position="610"/>
        <end position="630"/>
    </location>
</feature>
<proteinExistence type="predicted"/>
<dbReference type="PROSITE" id="PS51094">
    <property type="entry name" value="PTS_EIIA_TYPE_2"/>
    <property type="match status" value="1"/>
</dbReference>
<evidence type="ECO:0000256" key="4">
    <source>
        <dbReference type="ARBA" id="ARBA00022475"/>
    </source>
</evidence>
<dbReference type="PANTHER" id="PTHR30505:SF0">
    <property type="entry name" value="FRUCTOSE-LIKE PTS SYSTEM EIIBC COMPONENT-RELATED"/>
    <property type="match status" value="1"/>
</dbReference>
<comment type="subcellular location">
    <subcellularLocation>
        <location evidence="1">Cell inner membrane</location>
        <topology evidence="1">Multi-pass membrane protein</topology>
    </subcellularLocation>
    <subcellularLocation>
        <location evidence="2">Cytoplasm</location>
    </subcellularLocation>
</comment>
<feature type="transmembrane region" description="Helical" evidence="13">
    <location>
        <begin position="456"/>
        <end position="477"/>
    </location>
</feature>
<evidence type="ECO:0000256" key="11">
    <source>
        <dbReference type="ARBA" id="ARBA00022989"/>
    </source>
</evidence>
<evidence type="ECO:0000313" key="18">
    <source>
        <dbReference type="Proteomes" id="UP000232223"/>
    </source>
</evidence>
<dbReference type="SUPFAM" id="SSF55804">
    <property type="entry name" value="Phoshotransferase/anion transport protein"/>
    <property type="match status" value="1"/>
</dbReference>
<dbReference type="EMBL" id="CP024969">
    <property type="protein sequence ID" value="ATZ21394.1"/>
    <property type="molecule type" value="Genomic_DNA"/>
</dbReference>
<evidence type="ECO:0000256" key="2">
    <source>
        <dbReference type="ARBA" id="ARBA00004496"/>
    </source>
</evidence>
<dbReference type="PANTHER" id="PTHR30505">
    <property type="entry name" value="FRUCTOSE-LIKE PERMEASE"/>
    <property type="match status" value="1"/>
</dbReference>
<dbReference type="InterPro" id="IPR013014">
    <property type="entry name" value="PTS_EIIC_2"/>
</dbReference>
<feature type="transmembrane region" description="Helical" evidence="13">
    <location>
        <begin position="572"/>
        <end position="598"/>
    </location>
</feature>
<dbReference type="Pfam" id="PF02378">
    <property type="entry name" value="PTS_EIIC"/>
    <property type="match status" value="1"/>
</dbReference>
<dbReference type="Pfam" id="PF00359">
    <property type="entry name" value="PTS_EIIA_2"/>
    <property type="match status" value="1"/>
</dbReference>
<evidence type="ECO:0000256" key="13">
    <source>
        <dbReference type="SAM" id="Phobius"/>
    </source>
</evidence>
<dbReference type="InterPro" id="IPR006327">
    <property type="entry name" value="PTS_IIC_fruc"/>
</dbReference>
<feature type="transmembrane region" description="Helical" evidence="13">
    <location>
        <begin position="688"/>
        <end position="714"/>
    </location>
</feature>
<dbReference type="KEGG" id="mtab:MTABA_v1c01910"/>
<feature type="transmembrane region" description="Helical" evidence="13">
    <location>
        <begin position="300"/>
        <end position="321"/>
    </location>
</feature>
<accession>A0A2K8P3Q4</accession>
<evidence type="ECO:0000313" key="17">
    <source>
        <dbReference type="EMBL" id="ATZ21394.1"/>
    </source>
</evidence>
<dbReference type="RefSeq" id="WP_100679344.1">
    <property type="nucleotide sequence ID" value="NZ_CP024969.1"/>
</dbReference>
<dbReference type="FunFam" id="3.40.930.10:FF:000009">
    <property type="entry name" value="PTS system, fructose specific IIABC component"/>
    <property type="match status" value="1"/>
</dbReference>
<dbReference type="Pfam" id="PF02302">
    <property type="entry name" value="PTS_IIB"/>
    <property type="match status" value="1"/>
</dbReference>
<keyword evidence="10" id="KW-0418">Kinase</keyword>
<dbReference type="GO" id="GO:0090563">
    <property type="term" value="F:protein-phosphocysteine-sugar phosphotransferase activity"/>
    <property type="evidence" value="ECO:0007669"/>
    <property type="project" value="TreeGrafter"/>
</dbReference>
<organism evidence="17 18">
    <name type="scientific">Mesoplasma tabanidae</name>
    <dbReference type="NCBI Taxonomy" id="219745"/>
    <lineage>
        <taxon>Bacteria</taxon>
        <taxon>Bacillati</taxon>
        <taxon>Mycoplasmatota</taxon>
        <taxon>Mollicutes</taxon>
        <taxon>Entomoplasmatales</taxon>
        <taxon>Entomoplasmataceae</taxon>
        <taxon>Mesoplasma</taxon>
    </lineage>
</organism>
<feature type="domain" description="PTS EIIA type-2" evidence="14">
    <location>
        <begin position="5"/>
        <end position="149"/>
    </location>
</feature>
<dbReference type="InterPro" id="IPR003501">
    <property type="entry name" value="PTS_EIIB_2/3"/>
</dbReference>
<evidence type="ECO:0000256" key="5">
    <source>
        <dbReference type="ARBA" id="ARBA00022553"/>
    </source>
</evidence>
<keyword evidence="12 13" id="KW-0472">Membrane</keyword>
<dbReference type="GO" id="GO:0016301">
    <property type="term" value="F:kinase activity"/>
    <property type="evidence" value="ECO:0007669"/>
    <property type="project" value="UniProtKB-KW"/>
</dbReference>
<dbReference type="InterPro" id="IPR013011">
    <property type="entry name" value="PTS_EIIB_2"/>
</dbReference>
<feature type="domain" description="PTS EIIB type-2" evidence="15">
    <location>
        <begin position="164"/>
        <end position="260"/>
    </location>
</feature>
<keyword evidence="5" id="KW-0597">Phosphoprotein</keyword>
<keyword evidence="7" id="KW-0808">Transferase</keyword>
<dbReference type="NCBIfam" id="TIGR01427">
    <property type="entry name" value="PTS_IIC_fructo"/>
    <property type="match status" value="1"/>
</dbReference>
<feature type="domain" description="PTS EIIC type-2" evidence="16">
    <location>
        <begin position="289"/>
        <end position="714"/>
    </location>
</feature>
<dbReference type="NCBIfam" id="TIGR00829">
    <property type="entry name" value="FRU"/>
    <property type="match status" value="1"/>
</dbReference>
<evidence type="ECO:0000256" key="7">
    <source>
        <dbReference type="ARBA" id="ARBA00022679"/>
    </source>
</evidence>
<keyword evidence="3" id="KW-0813">Transport</keyword>
<evidence type="ECO:0000256" key="12">
    <source>
        <dbReference type="ARBA" id="ARBA00023136"/>
    </source>
</evidence>
<evidence type="ECO:0000256" key="10">
    <source>
        <dbReference type="ARBA" id="ARBA00022777"/>
    </source>
</evidence>
<dbReference type="PROSITE" id="PS51099">
    <property type="entry name" value="PTS_EIIB_TYPE_2"/>
    <property type="match status" value="1"/>
</dbReference>
<dbReference type="CDD" id="cd00211">
    <property type="entry name" value="PTS_IIA_fru"/>
    <property type="match status" value="1"/>
</dbReference>
<gene>
    <name evidence="17" type="primary">fruA</name>
    <name evidence="17" type="ORF">MTABA_v1c01910</name>
</gene>
<dbReference type="OrthoDB" id="9782569at2"/>
<dbReference type="GO" id="GO:0005737">
    <property type="term" value="C:cytoplasm"/>
    <property type="evidence" value="ECO:0007669"/>
    <property type="project" value="UniProtKB-SubCell"/>
</dbReference>
<sequence>MELKDLFKSKVSVFQADLKSKDEVINFLVDKLSKEKMVTNKKTFKDAILKREGEASTGMGDGIGIPHAINNTVKEPCIAFVSLKSPIDWQSLDNQPVDLIFMIATNDEKGEAHLGALADLSKFLMKPEFQKALRNAKAFKDLSKAFDNKIETKTVEAKDGKYDVIGITACPTGIAHTYLAEEKLIEYATELGLSVKIETQGRRGTENKLTQEDVDNAKVIILAHDKNLQGMGRFGGKQVIDTTTKDAIFNGKQLIEEFGKTEKTTTAKSVSSKDDEVSDDFSLKKFAQVKGNLLAGVSRMLPFVVAGGIILGIGFLIDFAAGSGSVPNLIDAIWRADWIEAYKKANDNKEPAEELIKAAWSNYWMGNFGTHNEVAGWFSAIGKTGMMMMVPILAAYISYTIVGPQGLMPGFIAGLLADGTGGFAYASKPGGWSGLWSVLFPLNESGETIIPMQSGFIGGMVGAYVAALLVFGLTLGFKKFNKSFHGIRDIVLIPVLSLLGISLTMFVLNIPLGYTMYGLQQFLKLLADNNLLILLGAILGLMMCIDMGGPINKIAYVTGTLSVSGGLGNDPLITVTMAAAMAGGMIPPLGIALCTLLFRNAWTQKEKDSAKANWLMGAFFISEGAIPFMVTDPKRISLSAMAGGTITGLIVGGCKITLGAPHGGIAVFPLLKSGLFGTSAEQMNSGGAIGLGVGLYILAVAIGTLVMASILGFWKTYDIRKGKLVIAN</sequence>
<keyword evidence="4" id="KW-1003">Cell membrane</keyword>
<dbReference type="Gene3D" id="3.40.50.2300">
    <property type="match status" value="1"/>
</dbReference>
<dbReference type="InterPro" id="IPR016152">
    <property type="entry name" value="PTrfase/Anion_transptr"/>
</dbReference>
<name>A0A2K8P3Q4_9MOLU</name>
<evidence type="ECO:0000256" key="6">
    <source>
        <dbReference type="ARBA" id="ARBA00022597"/>
    </source>
</evidence>
<feature type="transmembrane region" description="Helical" evidence="13">
    <location>
        <begin position="642"/>
        <end position="668"/>
    </location>
</feature>
<dbReference type="GO" id="GO:0005886">
    <property type="term" value="C:plasma membrane"/>
    <property type="evidence" value="ECO:0007669"/>
    <property type="project" value="UniProtKB-SubCell"/>
</dbReference>